<dbReference type="GeneID" id="54483301"/>
<evidence type="ECO:0000256" key="1">
    <source>
        <dbReference type="SAM" id="MobiDB-lite"/>
    </source>
</evidence>
<name>A0A6A6VQM7_9PEZI</name>
<gene>
    <name evidence="2" type="ORF">EJ05DRAFT_446703</name>
</gene>
<dbReference type="EMBL" id="ML996634">
    <property type="protein sequence ID" value="KAF2752425.1"/>
    <property type="molecule type" value="Genomic_DNA"/>
</dbReference>
<evidence type="ECO:0000313" key="2">
    <source>
        <dbReference type="EMBL" id="KAF2752425.1"/>
    </source>
</evidence>
<protein>
    <recommendedName>
        <fullName evidence="4">Transposase Tc1-like domain-containing protein</fullName>
    </recommendedName>
</protein>
<dbReference type="InterPro" id="IPR036388">
    <property type="entry name" value="WH-like_DNA-bd_sf"/>
</dbReference>
<keyword evidence="3" id="KW-1185">Reference proteome</keyword>
<dbReference type="OrthoDB" id="3945289at2759"/>
<dbReference type="AlphaFoldDB" id="A0A6A6VQM7"/>
<evidence type="ECO:0008006" key="4">
    <source>
        <dbReference type="Google" id="ProtNLM"/>
    </source>
</evidence>
<organism evidence="2 3">
    <name type="scientific">Pseudovirgaria hyperparasitica</name>
    <dbReference type="NCBI Taxonomy" id="470096"/>
    <lineage>
        <taxon>Eukaryota</taxon>
        <taxon>Fungi</taxon>
        <taxon>Dikarya</taxon>
        <taxon>Ascomycota</taxon>
        <taxon>Pezizomycotina</taxon>
        <taxon>Dothideomycetes</taxon>
        <taxon>Dothideomycetes incertae sedis</taxon>
        <taxon>Acrospermales</taxon>
        <taxon>Acrospermaceae</taxon>
        <taxon>Pseudovirgaria</taxon>
    </lineage>
</organism>
<proteinExistence type="predicted"/>
<feature type="non-terminal residue" evidence="2">
    <location>
        <position position="129"/>
    </location>
</feature>
<dbReference type="InterPro" id="IPR009057">
    <property type="entry name" value="Homeodomain-like_sf"/>
</dbReference>
<evidence type="ECO:0000313" key="3">
    <source>
        <dbReference type="Proteomes" id="UP000799437"/>
    </source>
</evidence>
<feature type="region of interest" description="Disordered" evidence="1">
    <location>
        <begin position="52"/>
        <end position="77"/>
    </location>
</feature>
<accession>A0A6A6VQM7</accession>
<dbReference type="Proteomes" id="UP000799437">
    <property type="component" value="Unassembled WGS sequence"/>
</dbReference>
<dbReference type="RefSeq" id="XP_033594883.1">
    <property type="nucleotide sequence ID" value="XM_033742247.1"/>
</dbReference>
<dbReference type="Gene3D" id="1.10.10.10">
    <property type="entry name" value="Winged helix-like DNA-binding domain superfamily/Winged helix DNA-binding domain"/>
    <property type="match status" value="1"/>
</dbReference>
<dbReference type="SUPFAM" id="SSF46689">
    <property type="entry name" value="Homeodomain-like"/>
    <property type="match status" value="1"/>
</dbReference>
<sequence length="129" mass="14528">MAPRTPLASISPNIIRKKHLNISTRSMILGAHHGGASVAEIKDFTDIPHTTIRDTIKKSTTRPNMTESMPRSGRPRVFTPRDKRRLLLFARLNPQCTYNELRSLTGLDMSNSTIKRIFSENGITNWGAK</sequence>
<reference evidence="2" key="1">
    <citation type="journal article" date="2020" name="Stud. Mycol.">
        <title>101 Dothideomycetes genomes: a test case for predicting lifestyles and emergence of pathogens.</title>
        <authorList>
            <person name="Haridas S."/>
            <person name="Albert R."/>
            <person name="Binder M."/>
            <person name="Bloem J."/>
            <person name="Labutti K."/>
            <person name="Salamov A."/>
            <person name="Andreopoulos B."/>
            <person name="Baker S."/>
            <person name="Barry K."/>
            <person name="Bills G."/>
            <person name="Bluhm B."/>
            <person name="Cannon C."/>
            <person name="Castanera R."/>
            <person name="Culley D."/>
            <person name="Daum C."/>
            <person name="Ezra D."/>
            <person name="Gonzalez J."/>
            <person name="Henrissat B."/>
            <person name="Kuo A."/>
            <person name="Liang C."/>
            <person name="Lipzen A."/>
            <person name="Lutzoni F."/>
            <person name="Magnuson J."/>
            <person name="Mondo S."/>
            <person name="Nolan M."/>
            <person name="Ohm R."/>
            <person name="Pangilinan J."/>
            <person name="Park H.-J."/>
            <person name="Ramirez L."/>
            <person name="Alfaro M."/>
            <person name="Sun H."/>
            <person name="Tritt A."/>
            <person name="Yoshinaga Y."/>
            <person name="Zwiers L.-H."/>
            <person name="Turgeon B."/>
            <person name="Goodwin S."/>
            <person name="Spatafora J."/>
            <person name="Crous P."/>
            <person name="Grigoriev I."/>
        </authorList>
    </citation>
    <scope>NUCLEOTIDE SEQUENCE</scope>
    <source>
        <strain evidence="2">CBS 121739</strain>
    </source>
</reference>